<gene>
    <name evidence="2" type="ORF">HK100_006588</name>
</gene>
<accession>A0AAD5SQB9</accession>
<dbReference type="EMBL" id="JADGJH010003058">
    <property type="protein sequence ID" value="KAJ3093480.1"/>
    <property type="molecule type" value="Genomic_DNA"/>
</dbReference>
<organism evidence="2 3">
    <name type="scientific">Physocladia obscura</name>
    <dbReference type="NCBI Taxonomy" id="109957"/>
    <lineage>
        <taxon>Eukaryota</taxon>
        <taxon>Fungi</taxon>
        <taxon>Fungi incertae sedis</taxon>
        <taxon>Chytridiomycota</taxon>
        <taxon>Chytridiomycota incertae sedis</taxon>
        <taxon>Chytridiomycetes</taxon>
        <taxon>Chytridiales</taxon>
        <taxon>Chytriomycetaceae</taxon>
        <taxon>Physocladia</taxon>
    </lineage>
</organism>
<protein>
    <submittedName>
        <fullName evidence="2">Uncharacterized protein</fullName>
    </submittedName>
</protein>
<dbReference type="AlphaFoldDB" id="A0AAD5SQB9"/>
<reference evidence="2" key="1">
    <citation type="submission" date="2020-05" db="EMBL/GenBank/DDBJ databases">
        <title>Phylogenomic resolution of chytrid fungi.</title>
        <authorList>
            <person name="Stajich J.E."/>
            <person name="Amses K."/>
            <person name="Simmons R."/>
            <person name="Seto K."/>
            <person name="Myers J."/>
            <person name="Bonds A."/>
            <person name="Quandt C.A."/>
            <person name="Barry K."/>
            <person name="Liu P."/>
            <person name="Grigoriev I."/>
            <person name="Longcore J.E."/>
            <person name="James T.Y."/>
        </authorList>
    </citation>
    <scope>NUCLEOTIDE SEQUENCE</scope>
    <source>
        <strain evidence="2">JEL0513</strain>
    </source>
</reference>
<proteinExistence type="predicted"/>
<dbReference type="Proteomes" id="UP001211907">
    <property type="component" value="Unassembled WGS sequence"/>
</dbReference>
<evidence type="ECO:0000313" key="3">
    <source>
        <dbReference type="Proteomes" id="UP001211907"/>
    </source>
</evidence>
<keyword evidence="3" id="KW-1185">Reference proteome</keyword>
<evidence type="ECO:0000256" key="1">
    <source>
        <dbReference type="SAM" id="MobiDB-lite"/>
    </source>
</evidence>
<comment type="caution">
    <text evidence="2">The sequence shown here is derived from an EMBL/GenBank/DDBJ whole genome shotgun (WGS) entry which is preliminary data.</text>
</comment>
<feature type="compositionally biased region" description="Basic and acidic residues" evidence="1">
    <location>
        <begin position="205"/>
        <end position="218"/>
    </location>
</feature>
<feature type="region of interest" description="Disordered" evidence="1">
    <location>
        <begin position="192"/>
        <end position="228"/>
    </location>
</feature>
<name>A0AAD5SQB9_9FUNG</name>
<feature type="non-terminal residue" evidence="2">
    <location>
        <position position="1"/>
    </location>
</feature>
<evidence type="ECO:0000313" key="2">
    <source>
        <dbReference type="EMBL" id="KAJ3093480.1"/>
    </source>
</evidence>
<sequence length="228" mass="24959">QGIQDRKPTPPAVEMKKGAPPPKDAKGVKATVPLAKGVPPGKGGKKGEIPPPDDTALKPQLAKIIRRRQKPDSSRGWTQERRLQELQYKSQFKNGVSLIVRNAVDRMISLFDDIDGYRPEDLPQTDTELIASIEVAQSVAESLITAKAAADTALAERIARQREIDAKREKQLEILKDKATKAISISVSEQPVSLSATTPIAINEGKGKGKDKEKDKRKNLTSATKERK</sequence>
<feature type="region of interest" description="Disordered" evidence="1">
    <location>
        <begin position="1"/>
        <end position="57"/>
    </location>
</feature>